<evidence type="ECO:0000256" key="7">
    <source>
        <dbReference type="PROSITE-ProRule" id="PRU00339"/>
    </source>
</evidence>
<feature type="coiled-coil region" evidence="8">
    <location>
        <begin position="748"/>
        <end position="802"/>
    </location>
</feature>
<feature type="repeat" description="TPR" evidence="7">
    <location>
        <begin position="632"/>
        <end position="665"/>
    </location>
</feature>
<dbReference type="PROSITE" id="PS50005">
    <property type="entry name" value="TPR"/>
    <property type="match status" value="2"/>
</dbReference>
<dbReference type="Pfam" id="PF13181">
    <property type="entry name" value="TPR_8"/>
    <property type="match status" value="3"/>
</dbReference>
<keyword evidence="2" id="KW-0677">Repeat</keyword>
<evidence type="ECO:0000256" key="2">
    <source>
        <dbReference type="ARBA" id="ARBA00022737"/>
    </source>
</evidence>
<feature type="region of interest" description="Disordered" evidence="9">
    <location>
        <begin position="47"/>
        <end position="170"/>
    </location>
</feature>
<dbReference type="Gene3D" id="1.25.40.10">
    <property type="entry name" value="Tetratricopeptide repeat domain"/>
    <property type="match status" value="3"/>
</dbReference>
<dbReference type="EMBL" id="CENE01000024">
    <property type="protein sequence ID" value="CEQ42331.1"/>
    <property type="molecule type" value="Genomic_DNA"/>
</dbReference>
<dbReference type="PANTHER" id="PTHR12558">
    <property type="entry name" value="CELL DIVISION CYCLE 16,23,27"/>
    <property type="match status" value="1"/>
</dbReference>
<dbReference type="OrthoDB" id="10262026at2759"/>
<keyword evidence="8" id="KW-0175">Coiled coil</keyword>
<evidence type="ECO:0000256" key="1">
    <source>
        <dbReference type="ARBA" id="ARBA00022618"/>
    </source>
</evidence>
<dbReference type="InterPro" id="IPR007192">
    <property type="entry name" value="APC8"/>
</dbReference>
<evidence type="ECO:0000313" key="12">
    <source>
        <dbReference type="Proteomes" id="UP000243876"/>
    </source>
</evidence>
<dbReference type="Pfam" id="PF04049">
    <property type="entry name" value="ANAPC8"/>
    <property type="match status" value="3"/>
</dbReference>
<keyword evidence="6" id="KW-0131">Cell cycle</keyword>
<accession>A0A0D6ERC0</accession>
<keyword evidence="5 7" id="KW-0802">TPR repeat</keyword>
<feature type="compositionally biased region" description="Acidic residues" evidence="9">
    <location>
        <begin position="144"/>
        <end position="160"/>
    </location>
</feature>
<gene>
    <name evidence="11" type="primary">SPOSA6832_04114</name>
</gene>
<dbReference type="GO" id="GO:0031145">
    <property type="term" value="P:anaphase-promoting complex-dependent catabolic process"/>
    <property type="evidence" value="ECO:0007669"/>
    <property type="project" value="TreeGrafter"/>
</dbReference>
<feature type="compositionally biased region" description="Basic and acidic residues" evidence="9">
    <location>
        <begin position="161"/>
        <end position="170"/>
    </location>
</feature>
<dbReference type="GO" id="GO:0045842">
    <property type="term" value="P:positive regulation of mitotic metaphase/anaphase transition"/>
    <property type="evidence" value="ECO:0007669"/>
    <property type="project" value="TreeGrafter"/>
</dbReference>
<evidence type="ECO:0000256" key="6">
    <source>
        <dbReference type="ARBA" id="ARBA00023306"/>
    </source>
</evidence>
<keyword evidence="1" id="KW-0132">Cell division</keyword>
<organism evidence="11 12">
    <name type="scientific">Sporidiobolus salmonicolor</name>
    <name type="common">Yeast-like fungus</name>
    <name type="synonym">Sporobolomyces salmonicolor</name>
    <dbReference type="NCBI Taxonomy" id="5005"/>
    <lineage>
        <taxon>Eukaryota</taxon>
        <taxon>Fungi</taxon>
        <taxon>Dikarya</taxon>
        <taxon>Basidiomycota</taxon>
        <taxon>Pucciniomycotina</taxon>
        <taxon>Microbotryomycetes</taxon>
        <taxon>Sporidiobolales</taxon>
        <taxon>Sporidiobolaceae</taxon>
        <taxon>Sporobolomyces</taxon>
    </lineage>
</organism>
<feature type="domain" description="Cdc23" evidence="10">
    <location>
        <begin position="162"/>
        <end position="270"/>
    </location>
</feature>
<feature type="domain" description="Cdc23" evidence="10">
    <location>
        <begin position="306"/>
        <end position="382"/>
    </location>
</feature>
<evidence type="ECO:0000256" key="9">
    <source>
        <dbReference type="SAM" id="MobiDB-lite"/>
    </source>
</evidence>
<dbReference type="SUPFAM" id="SSF48452">
    <property type="entry name" value="TPR-like"/>
    <property type="match status" value="1"/>
</dbReference>
<feature type="domain" description="Cdc23" evidence="10">
    <location>
        <begin position="18"/>
        <end position="59"/>
    </location>
</feature>
<reference evidence="12" key="1">
    <citation type="submission" date="2015-02" db="EMBL/GenBank/DDBJ databases">
        <authorList>
            <person name="Gon?alves P."/>
        </authorList>
    </citation>
    <scope>NUCLEOTIDE SEQUENCE [LARGE SCALE GENOMIC DNA]</scope>
</reference>
<proteinExistence type="predicted"/>
<dbReference type="SMART" id="SM00028">
    <property type="entry name" value="TPR"/>
    <property type="match status" value="5"/>
</dbReference>
<evidence type="ECO:0000313" key="11">
    <source>
        <dbReference type="EMBL" id="CEQ42331.1"/>
    </source>
</evidence>
<dbReference type="InterPro" id="IPR011990">
    <property type="entry name" value="TPR-like_helical_dom_sf"/>
</dbReference>
<dbReference type="GO" id="GO:0005680">
    <property type="term" value="C:anaphase-promoting complex"/>
    <property type="evidence" value="ECO:0007669"/>
    <property type="project" value="InterPro"/>
</dbReference>
<dbReference type="GO" id="GO:0016567">
    <property type="term" value="P:protein ubiquitination"/>
    <property type="evidence" value="ECO:0007669"/>
    <property type="project" value="TreeGrafter"/>
</dbReference>
<evidence type="ECO:0000256" key="3">
    <source>
        <dbReference type="ARBA" id="ARBA00022776"/>
    </source>
</evidence>
<dbReference type="AlphaFoldDB" id="A0A0D6ERC0"/>
<keyword evidence="12" id="KW-1185">Reference proteome</keyword>
<dbReference type="InterPro" id="IPR019734">
    <property type="entry name" value="TPR_rpt"/>
</dbReference>
<sequence length="807" mass="89224">MATPARPRLAARPSLTTLRFELRQAVAACLDRNLSHSAKFAAELLDAVPPSSSSSSSSSSGPPHASTSAAGAREPHVHFRTSTPVRGSGHPQGGLSARPSLPGLPPIAGERGRGPRDSVGSVLSIGEAGSSPVLPRSIPRSGIAEEDEQMEGEGELDDEQEARKAEWRTRDDDEGDTYLLALAYVRSHELMRAAHALRRCSGPKARWLRCYAMYLAGEKRAQEDAGEPLGQNDRAKQNPYAQELLAEMAEWEPGFVSNDGWLLYLKALLFLSLPPVSPSPFNPRPHPSTSTADSAAAAPPLDLRLAALETLVQSVKLEPYNWSAWVKIAACLDGPEEATTLPFLPACYPLLFFFVHATLEIHSAGDNLHDVLDELEQVFPGSHDPEAGVVGEEGGEAGGCSVVRGMRALVHYHVRGVLPLVLPAARAVHPDLGNVSPAEFDESTALFTSLQKTDPYRVEDIDIFSNILYVSEKRAELATLAQEYTKMDRLRPEVCCLVGAWFGFPSRTCFPSRQRGEVVEVRGGFRAGLTSLRSAPGNYYSLRRDHEKAILYFRRALKLDRGYLSAWTLMGHEYIEIKNTNAAIASYRRAVGASFSLLLLLLPFPSSLICEWKLIFPMHCSSSLPDVNRKDYRAWYGLGQTYELLGEPFYALNYYQRATALRPYDPRMWSALATCYEKLKRVPDAIQCHQRALVASDPADTEICLRIGRLYALQGEPDRASAYHRRALAESLAQGATTQELSRVYVWLAKWEMQREKQRAKKKGAQGEGGDLEKAEEYLRILEGVQEDRDEAKALLKELEVLMLSRE</sequence>
<keyword evidence="3" id="KW-0498">Mitosis</keyword>
<feature type="non-terminal residue" evidence="11">
    <location>
        <position position="1"/>
    </location>
</feature>
<protein>
    <submittedName>
        <fullName evidence="11">SPOSA6832_04114-mRNA-1:cds</fullName>
    </submittedName>
</protein>
<evidence type="ECO:0000256" key="4">
    <source>
        <dbReference type="ARBA" id="ARBA00022786"/>
    </source>
</evidence>
<dbReference type="GO" id="GO:0051301">
    <property type="term" value="P:cell division"/>
    <property type="evidence" value="ECO:0007669"/>
    <property type="project" value="UniProtKB-KW"/>
</dbReference>
<feature type="compositionally biased region" description="Low complexity" evidence="9">
    <location>
        <begin position="49"/>
        <end position="72"/>
    </location>
</feature>
<evidence type="ECO:0000256" key="8">
    <source>
        <dbReference type="SAM" id="Coils"/>
    </source>
</evidence>
<dbReference type="Proteomes" id="UP000243876">
    <property type="component" value="Unassembled WGS sequence"/>
</dbReference>
<evidence type="ECO:0000256" key="5">
    <source>
        <dbReference type="ARBA" id="ARBA00022803"/>
    </source>
</evidence>
<evidence type="ECO:0000259" key="10">
    <source>
        <dbReference type="Pfam" id="PF04049"/>
    </source>
</evidence>
<feature type="repeat" description="TPR" evidence="7">
    <location>
        <begin position="530"/>
        <end position="563"/>
    </location>
</feature>
<dbReference type="PANTHER" id="PTHR12558:SF10">
    <property type="entry name" value="CELL DIVISION CYCLE PROTEIN 23 HOMOLOG"/>
    <property type="match status" value="1"/>
</dbReference>
<dbReference type="Pfam" id="PF13176">
    <property type="entry name" value="TPR_7"/>
    <property type="match status" value="1"/>
</dbReference>
<name>A0A0D6ERC0_SPOSA</name>
<keyword evidence="4" id="KW-0833">Ubl conjugation pathway</keyword>